<dbReference type="Proteomes" id="UP000256970">
    <property type="component" value="Unassembled WGS sequence"/>
</dbReference>
<protein>
    <submittedName>
        <fullName evidence="3">Uncharacterized protein</fullName>
    </submittedName>
</protein>
<gene>
    <name evidence="3" type="ORF">BQ4739_LOCUS14081</name>
    <name evidence="2" type="ORF">BQ4739_LOCUS8179</name>
</gene>
<dbReference type="AlphaFoldDB" id="A0A383W870"/>
<reference evidence="3 4" key="1">
    <citation type="submission" date="2016-10" db="EMBL/GenBank/DDBJ databases">
        <authorList>
            <person name="Cai Z."/>
        </authorList>
    </citation>
    <scope>NUCLEOTIDE SEQUENCE [LARGE SCALE GENOMIC DNA]</scope>
</reference>
<evidence type="ECO:0000313" key="4">
    <source>
        <dbReference type="Proteomes" id="UP000256970"/>
    </source>
</evidence>
<sequence>MEGARSESQRLREHLSGAMDLKEASSLKDPFTAHMLAPEKAEAVEVDTQLEQELQAERPSHDRLEKLISLKDSFKAVGVDVAPEETMWRDEVNDAMK</sequence>
<keyword evidence="4" id="KW-1185">Reference proteome</keyword>
<organism evidence="3 4">
    <name type="scientific">Tetradesmus obliquus</name>
    <name type="common">Green alga</name>
    <name type="synonym">Acutodesmus obliquus</name>
    <dbReference type="NCBI Taxonomy" id="3088"/>
    <lineage>
        <taxon>Eukaryota</taxon>
        <taxon>Viridiplantae</taxon>
        <taxon>Chlorophyta</taxon>
        <taxon>core chlorophytes</taxon>
        <taxon>Chlorophyceae</taxon>
        <taxon>CS clade</taxon>
        <taxon>Sphaeropleales</taxon>
        <taxon>Scenedesmaceae</taxon>
        <taxon>Tetradesmus</taxon>
    </lineage>
</organism>
<accession>A0A383W870</accession>
<name>A0A383W870_TETOB</name>
<dbReference type="EMBL" id="FNXT01000813">
    <property type="protein sequence ID" value="SZX67827.1"/>
    <property type="molecule type" value="Genomic_DNA"/>
</dbReference>
<evidence type="ECO:0000313" key="3">
    <source>
        <dbReference type="EMBL" id="SZX73835.1"/>
    </source>
</evidence>
<dbReference type="EMBL" id="FNXT01001198">
    <property type="protein sequence ID" value="SZX73835.1"/>
    <property type="molecule type" value="Genomic_DNA"/>
</dbReference>
<feature type="region of interest" description="Disordered" evidence="1">
    <location>
        <begin position="1"/>
        <end position="23"/>
    </location>
</feature>
<evidence type="ECO:0000256" key="1">
    <source>
        <dbReference type="SAM" id="MobiDB-lite"/>
    </source>
</evidence>
<evidence type="ECO:0000313" key="2">
    <source>
        <dbReference type="EMBL" id="SZX67827.1"/>
    </source>
</evidence>
<proteinExistence type="predicted"/>